<evidence type="ECO:0000256" key="1">
    <source>
        <dbReference type="ARBA" id="ARBA00004479"/>
    </source>
</evidence>
<dbReference type="OrthoDB" id="9034619at2759"/>
<feature type="non-terminal residue" evidence="8">
    <location>
        <position position="1"/>
    </location>
</feature>
<dbReference type="InterPro" id="IPR024810">
    <property type="entry name" value="MAB21L/cGLR"/>
</dbReference>
<evidence type="ECO:0000256" key="4">
    <source>
        <dbReference type="ARBA" id="ARBA00022729"/>
    </source>
</evidence>
<comment type="similarity">
    <text evidence="2">Belongs to the ITPRIP family.</text>
</comment>
<dbReference type="EMBL" id="WEIY01000517">
    <property type="protein sequence ID" value="NXY08937.1"/>
    <property type="molecule type" value="Genomic_DNA"/>
</dbReference>
<name>A0A852N4Y4_9PASS</name>
<dbReference type="PANTHER" id="PTHR10656:SF40">
    <property type="entry name" value="INOSITOL 1,4,5-TRISPHOSPHATE RECEPTOR-INTERACTING PROTEIN-LIKE 1"/>
    <property type="match status" value="1"/>
</dbReference>
<dbReference type="PRINTS" id="PR02107">
    <property type="entry name" value="INOS145TPRIP"/>
</dbReference>
<dbReference type="GO" id="GO:0016020">
    <property type="term" value="C:membrane"/>
    <property type="evidence" value="ECO:0007669"/>
    <property type="project" value="UniProtKB-SubCell"/>
</dbReference>
<evidence type="ECO:0000256" key="6">
    <source>
        <dbReference type="ARBA" id="ARBA00023136"/>
    </source>
</evidence>
<sequence>CTREQLGENTLCFLHPPEDELRRKQNPSLLDTLCTGSYLDVEKTAHWFYRFMALAWFLLPQSCHWRLMLQHYSRSCKLLLSKDKESFTVETIFGVRQGDSDIFVGSQSTEIGIPSTTWLETYAVAEAKFFRHVSRQAPPDSWHCQCLQLLTRLQTGGGFSSYTLKTVVMHLLSTVPLTQWRRKDFWQRLVDILKYLQCSLETKRLDHFIIGSERLPTEIGLPSDLGVAEPPNLFHHLASNPDAHVTARHECLHLINQ</sequence>
<organism evidence="8 9">
    <name type="scientific">Pteruthius melanotis</name>
    <dbReference type="NCBI Taxonomy" id="357074"/>
    <lineage>
        <taxon>Eukaryota</taxon>
        <taxon>Metazoa</taxon>
        <taxon>Chordata</taxon>
        <taxon>Craniata</taxon>
        <taxon>Vertebrata</taxon>
        <taxon>Euteleostomi</taxon>
        <taxon>Archelosauria</taxon>
        <taxon>Archosauria</taxon>
        <taxon>Dinosauria</taxon>
        <taxon>Saurischia</taxon>
        <taxon>Theropoda</taxon>
        <taxon>Coelurosauria</taxon>
        <taxon>Aves</taxon>
        <taxon>Neognathae</taxon>
        <taxon>Neoaves</taxon>
        <taxon>Telluraves</taxon>
        <taxon>Australaves</taxon>
        <taxon>Passeriformes</taxon>
        <taxon>Sylvioidea</taxon>
        <taxon>Timaliidae</taxon>
        <taxon>Pteruthius</taxon>
    </lineage>
</organism>
<dbReference type="InterPro" id="IPR026250">
    <property type="entry name" value="ITPRIP-like"/>
</dbReference>
<evidence type="ECO:0000256" key="2">
    <source>
        <dbReference type="ARBA" id="ARBA00005554"/>
    </source>
</evidence>
<proteinExistence type="inferred from homology"/>
<feature type="domain" description="Mab-21-like HhH/H2TH-like" evidence="7">
    <location>
        <begin position="145"/>
        <end position="210"/>
    </location>
</feature>
<dbReference type="InterPro" id="IPR046906">
    <property type="entry name" value="Mab-21_HhH/H2TH-like"/>
</dbReference>
<protein>
    <submittedName>
        <fullName evidence="8">IPIL1 protein</fullName>
    </submittedName>
</protein>
<dbReference type="Gene3D" id="1.10.1410.40">
    <property type="match status" value="1"/>
</dbReference>
<reference evidence="8" key="1">
    <citation type="submission" date="2020-02" db="EMBL/GenBank/DDBJ databases">
        <title>Bird 10,000 Genomes (B10K) Project - Family phase.</title>
        <authorList>
            <person name="Zhang G."/>
        </authorList>
    </citation>
    <scope>NUCLEOTIDE SEQUENCE</scope>
    <source>
        <strain evidence="8">B10K-IZ-033-77</strain>
    </source>
</reference>
<accession>A0A852N4Y4</accession>
<comment type="caution">
    <text evidence="8">The sequence shown here is derived from an EMBL/GenBank/DDBJ whole genome shotgun (WGS) entry which is preliminary data.</text>
</comment>
<comment type="subcellular location">
    <subcellularLocation>
        <location evidence="1">Membrane</location>
        <topology evidence="1">Single-pass type I membrane protein</topology>
    </subcellularLocation>
</comment>
<dbReference type="AlphaFoldDB" id="A0A852N4Y4"/>
<keyword evidence="3" id="KW-0812">Transmembrane</keyword>
<evidence type="ECO:0000313" key="8">
    <source>
        <dbReference type="EMBL" id="NXY08937.1"/>
    </source>
</evidence>
<keyword evidence="9" id="KW-1185">Reference proteome</keyword>
<evidence type="ECO:0000313" key="9">
    <source>
        <dbReference type="Proteomes" id="UP000603297"/>
    </source>
</evidence>
<dbReference type="PANTHER" id="PTHR10656">
    <property type="entry name" value="CELL FATE DETERMINING PROTEIN MAB21-RELATED"/>
    <property type="match status" value="1"/>
</dbReference>
<keyword evidence="6" id="KW-0472">Membrane</keyword>
<feature type="non-terminal residue" evidence="8">
    <location>
        <position position="257"/>
    </location>
</feature>
<evidence type="ECO:0000256" key="5">
    <source>
        <dbReference type="ARBA" id="ARBA00022989"/>
    </source>
</evidence>
<dbReference type="Proteomes" id="UP000603297">
    <property type="component" value="Unassembled WGS sequence"/>
</dbReference>
<keyword evidence="5" id="KW-1133">Transmembrane helix</keyword>
<keyword evidence="4" id="KW-0732">Signal</keyword>
<dbReference type="Pfam" id="PF20266">
    <property type="entry name" value="Mab-21_C"/>
    <property type="match status" value="1"/>
</dbReference>
<evidence type="ECO:0000259" key="7">
    <source>
        <dbReference type="Pfam" id="PF20266"/>
    </source>
</evidence>
<gene>
    <name evidence="8" type="primary">Itpripl1_5</name>
    <name evidence="8" type="ORF">PTEMEL_R10191</name>
</gene>
<dbReference type="SMART" id="SM01265">
    <property type="entry name" value="Mab-21"/>
    <property type="match status" value="1"/>
</dbReference>
<evidence type="ECO:0000256" key="3">
    <source>
        <dbReference type="ARBA" id="ARBA00022692"/>
    </source>
</evidence>